<evidence type="ECO:0000313" key="3">
    <source>
        <dbReference type="Proteomes" id="UP000054270"/>
    </source>
</evidence>
<gene>
    <name evidence="2" type="ORF">HYPSUDRAFT_199927</name>
</gene>
<reference evidence="3" key="1">
    <citation type="submission" date="2014-04" db="EMBL/GenBank/DDBJ databases">
        <title>Evolutionary Origins and Diversification of the Mycorrhizal Mutualists.</title>
        <authorList>
            <consortium name="DOE Joint Genome Institute"/>
            <consortium name="Mycorrhizal Genomics Consortium"/>
            <person name="Kohler A."/>
            <person name="Kuo A."/>
            <person name="Nagy L.G."/>
            <person name="Floudas D."/>
            <person name="Copeland A."/>
            <person name="Barry K.W."/>
            <person name="Cichocki N."/>
            <person name="Veneault-Fourrey C."/>
            <person name="LaButti K."/>
            <person name="Lindquist E.A."/>
            <person name="Lipzen A."/>
            <person name="Lundell T."/>
            <person name="Morin E."/>
            <person name="Murat C."/>
            <person name="Riley R."/>
            <person name="Ohm R."/>
            <person name="Sun H."/>
            <person name="Tunlid A."/>
            <person name="Henrissat B."/>
            <person name="Grigoriev I.V."/>
            <person name="Hibbett D.S."/>
            <person name="Martin F."/>
        </authorList>
    </citation>
    <scope>NUCLEOTIDE SEQUENCE [LARGE SCALE GENOMIC DNA]</scope>
    <source>
        <strain evidence="3">FD-334 SS-4</strain>
    </source>
</reference>
<evidence type="ECO:0000313" key="2">
    <source>
        <dbReference type="EMBL" id="KJA25410.1"/>
    </source>
</evidence>
<dbReference type="OrthoDB" id="3262920at2759"/>
<keyword evidence="3" id="KW-1185">Reference proteome</keyword>
<dbReference type="SUPFAM" id="SSF56672">
    <property type="entry name" value="DNA/RNA polymerases"/>
    <property type="match status" value="1"/>
</dbReference>
<feature type="region of interest" description="Disordered" evidence="1">
    <location>
        <begin position="48"/>
        <end position="67"/>
    </location>
</feature>
<dbReference type="Proteomes" id="UP000054270">
    <property type="component" value="Unassembled WGS sequence"/>
</dbReference>
<protein>
    <submittedName>
        <fullName evidence="2">Uncharacterized protein</fullName>
    </submittedName>
</protein>
<organism evidence="2 3">
    <name type="scientific">Hypholoma sublateritium (strain FD-334 SS-4)</name>
    <dbReference type="NCBI Taxonomy" id="945553"/>
    <lineage>
        <taxon>Eukaryota</taxon>
        <taxon>Fungi</taxon>
        <taxon>Dikarya</taxon>
        <taxon>Basidiomycota</taxon>
        <taxon>Agaricomycotina</taxon>
        <taxon>Agaricomycetes</taxon>
        <taxon>Agaricomycetidae</taxon>
        <taxon>Agaricales</taxon>
        <taxon>Agaricineae</taxon>
        <taxon>Strophariaceae</taxon>
        <taxon>Hypholoma</taxon>
    </lineage>
</organism>
<dbReference type="Gene3D" id="3.10.10.10">
    <property type="entry name" value="HIV Type 1 Reverse Transcriptase, subunit A, domain 1"/>
    <property type="match status" value="1"/>
</dbReference>
<proteinExistence type="predicted"/>
<dbReference type="InterPro" id="IPR043502">
    <property type="entry name" value="DNA/RNA_pol_sf"/>
</dbReference>
<evidence type="ECO:0000256" key="1">
    <source>
        <dbReference type="SAM" id="MobiDB-lite"/>
    </source>
</evidence>
<name>A0A0D2Q1J5_HYPSF</name>
<dbReference type="AlphaFoldDB" id="A0A0D2Q1J5"/>
<sequence>MASSFFFVAKKNGELRPCQDYRYLNEWTGQNSLQKWIFDGDTTTSEYAKEINGKEPSRRNSDYSNQT</sequence>
<dbReference type="EMBL" id="KN817532">
    <property type="protein sequence ID" value="KJA25410.1"/>
    <property type="molecule type" value="Genomic_DNA"/>
</dbReference>
<accession>A0A0D2Q1J5</accession>
<feature type="compositionally biased region" description="Basic and acidic residues" evidence="1">
    <location>
        <begin position="48"/>
        <end position="61"/>
    </location>
</feature>